<accession>A0ABM6K9Q7</accession>
<evidence type="ECO:0000313" key="2">
    <source>
        <dbReference type="Proteomes" id="UP000192380"/>
    </source>
</evidence>
<reference evidence="1 2" key="1">
    <citation type="submission" date="2016-10" db="EMBL/GenBank/DDBJ databases">
        <title>Complete Genome Assembly of Pantoea stewartii subsp. stewartii DC283, a Corn Pathogen.</title>
        <authorList>
            <person name="Duong D.A."/>
            <person name="Stevens A.M."/>
            <person name="Jensen R.V."/>
        </authorList>
    </citation>
    <scope>NUCLEOTIDE SEQUENCE [LARGE SCALE GENOMIC DNA]</scope>
    <source>
        <strain evidence="1 2">DC283</strain>
    </source>
</reference>
<evidence type="ECO:0008006" key="3">
    <source>
        <dbReference type="Google" id="ProtNLM"/>
    </source>
</evidence>
<evidence type="ECO:0000313" key="1">
    <source>
        <dbReference type="EMBL" id="ARF51121.1"/>
    </source>
</evidence>
<proteinExistence type="predicted"/>
<dbReference type="EMBL" id="CP017581">
    <property type="protein sequence ID" value="ARF51121.1"/>
    <property type="molecule type" value="Genomic_DNA"/>
</dbReference>
<organism evidence="1 2">
    <name type="scientific">Pantoea stewartii subsp. stewartii DC283</name>
    <dbReference type="NCBI Taxonomy" id="660596"/>
    <lineage>
        <taxon>Bacteria</taxon>
        <taxon>Pseudomonadati</taxon>
        <taxon>Pseudomonadota</taxon>
        <taxon>Gammaproteobacteria</taxon>
        <taxon>Enterobacterales</taxon>
        <taxon>Erwiniaceae</taxon>
        <taxon>Pantoea</taxon>
    </lineage>
</organism>
<sequence length="69" mass="7414">MKQAALDMSGVLSAASRAKQLFALLETIFENGTQGCQADDELVGLAYDLSSKIMNDLAHIESELKINGK</sequence>
<keyword evidence="2" id="KW-1185">Reference proteome</keyword>
<name>A0ABM6K9Q7_PANSE</name>
<gene>
    <name evidence="1" type="ORF">DSJ_18570</name>
</gene>
<protein>
    <recommendedName>
        <fullName evidence="3">Phage protein</fullName>
    </recommendedName>
</protein>
<dbReference type="Proteomes" id="UP000192380">
    <property type="component" value="Chromosome"/>
</dbReference>
<dbReference type="RefSeq" id="WP_044241364.1">
    <property type="nucleotide sequence ID" value="NZ_AHIE01000002.1"/>
</dbReference>